<dbReference type="Proteomes" id="UP001153069">
    <property type="component" value="Unassembled WGS sequence"/>
</dbReference>
<feature type="compositionally biased region" description="Acidic residues" evidence="1">
    <location>
        <begin position="62"/>
        <end position="82"/>
    </location>
</feature>
<dbReference type="AlphaFoldDB" id="A0A9N8E1K6"/>
<organism evidence="2 3">
    <name type="scientific">Seminavis robusta</name>
    <dbReference type="NCBI Taxonomy" id="568900"/>
    <lineage>
        <taxon>Eukaryota</taxon>
        <taxon>Sar</taxon>
        <taxon>Stramenopiles</taxon>
        <taxon>Ochrophyta</taxon>
        <taxon>Bacillariophyta</taxon>
        <taxon>Bacillariophyceae</taxon>
        <taxon>Bacillariophycidae</taxon>
        <taxon>Naviculales</taxon>
        <taxon>Naviculaceae</taxon>
        <taxon>Seminavis</taxon>
    </lineage>
</organism>
<proteinExistence type="predicted"/>
<reference evidence="2" key="1">
    <citation type="submission" date="2020-06" db="EMBL/GenBank/DDBJ databases">
        <authorList>
            <consortium name="Plant Systems Biology data submission"/>
        </authorList>
    </citation>
    <scope>NUCLEOTIDE SEQUENCE</scope>
    <source>
        <strain evidence="2">D6</strain>
    </source>
</reference>
<name>A0A9N8E1K6_9STRA</name>
<evidence type="ECO:0000256" key="1">
    <source>
        <dbReference type="SAM" id="MobiDB-lite"/>
    </source>
</evidence>
<gene>
    <name evidence="2" type="ORF">SEMRO_559_G166450.1</name>
</gene>
<evidence type="ECO:0000313" key="2">
    <source>
        <dbReference type="EMBL" id="CAB9512871.1"/>
    </source>
</evidence>
<feature type="region of interest" description="Disordered" evidence="1">
    <location>
        <begin position="55"/>
        <end position="82"/>
    </location>
</feature>
<evidence type="ECO:0000313" key="3">
    <source>
        <dbReference type="Proteomes" id="UP001153069"/>
    </source>
</evidence>
<protein>
    <submittedName>
        <fullName evidence="2">Uncharacterized protein</fullName>
    </submittedName>
</protein>
<accession>A0A9N8E1K6</accession>
<dbReference type="EMBL" id="CAICTM010000558">
    <property type="protein sequence ID" value="CAB9512871.1"/>
    <property type="molecule type" value="Genomic_DNA"/>
</dbReference>
<keyword evidence="3" id="KW-1185">Reference proteome</keyword>
<comment type="caution">
    <text evidence="2">The sequence shown here is derived from an EMBL/GenBank/DDBJ whole genome shotgun (WGS) entry which is preliminary data.</text>
</comment>
<sequence length="94" mass="10526">MPLPSILEEPLVPEFCKETSTNEKNHTWQGRILVIEADRPNLAVAIMDPPLLALDEVFPPSDNDEEPGEDESTASWDNCDDSTQDREHIVALLL</sequence>